<dbReference type="PANTHER" id="PTHR30006:SF3">
    <property type="entry name" value="THIAMINE-BINDING PERIPLASMIC PROTEIN"/>
    <property type="match status" value="1"/>
</dbReference>
<dbReference type="EMBL" id="JABBNT010000001">
    <property type="protein sequence ID" value="NMM43111.1"/>
    <property type="molecule type" value="Genomic_DNA"/>
</dbReference>
<proteinExistence type="inferred from homology"/>
<evidence type="ECO:0000256" key="4">
    <source>
        <dbReference type="ARBA" id="ARBA00022729"/>
    </source>
</evidence>
<reference evidence="7 8" key="1">
    <citation type="submission" date="2020-04" db="EMBL/GenBank/DDBJ databases">
        <title>Rhodospirillaceae bacterium KN72 isolated from deep sea.</title>
        <authorList>
            <person name="Zhang D.-C."/>
        </authorList>
    </citation>
    <scope>NUCLEOTIDE SEQUENCE [LARGE SCALE GENOMIC DNA]</scope>
    <source>
        <strain evidence="7 8">KN72</strain>
    </source>
</reference>
<keyword evidence="8" id="KW-1185">Reference proteome</keyword>
<dbReference type="InterPro" id="IPR006059">
    <property type="entry name" value="SBP"/>
</dbReference>
<keyword evidence="6" id="KW-0812">Transmembrane</keyword>
<gene>
    <name evidence="7" type="ORF">HH303_01385</name>
</gene>
<sequence length="359" mass="39345">MSDTVKGKFSGTTGTVSRRSVLMAGAGIGVTLATPAIWRGARADSGLTVTCWGGKYRDGIDTIFAKPFTEETGIPVTLIDNADLAKMKAQIDSGNVEWDVFDSVGPQIMSGSKQGLWEKVDESIVDRSDLAAPGGDDNVGTYLFGGGIAWDTNRFPDGKHPVDFKGLWDVDAFPGSRGLRPRVSENLEMALIADGVAPHDLYPLDVERAFAKMDEIKPAVKTWIEATPQTVTLVANGEIDFSYSYISRIRPAQLDGSTLNISMMQTLNSLEYLAVAKGTKNREAAMRYIAFCLRPDRQAAFAEKLYFTPNSMAGLEAASPEAREYMPDMTNPNNAILDDAWWADNYTDLQNRFTEWLLL</sequence>
<keyword evidence="4" id="KW-0732">Signal</keyword>
<evidence type="ECO:0000256" key="6">
    <source>
        <dbReference type="SAM" id="Phobius"/>
    </source>
</evidence>
<dbReference type="Gene3D" id="3.40.190.10">
    <property type="entry name" value="Periplasmic binding protein-like II"/>
    <property type="match status" value="2"/>
</dbReference>
<keyword evidence="5" id="KW-0574">Periplasm</keyword>
<dbReference type="InterPro" id="IPR006311">
    <property type="entry name" value="TAT_signal"/>
</dbReference>
<dbReference type="Proteomes" id="UP000539372">
    <property type="component" value="Unassembled WGS sequence"/>
</dbReference>
<dbReference type="PROSITE" id="PS51318">
    <property type="entry name" value="TAT"/>
    <property type="match status" value="1"/>
</dbReference>
<dbReference type="Pfam" id="PF13416">
    <property type="entry name" value="SBP_bac_8"/>
    <property type="match status" value="1"/>
</dbReference>
<keyword evidence="3" id="KW-0813">Transport</keyword>
<organism evidence="7 8">
    <name type="scientific">Pacificispira spongiicola</name>
    <dbReference type="NCBI Taxonomy" id="2729598"/>
    <lineage>
        <taxon>Bacteria</taxon>
        <taxon>Pseudomonadati</taxon>
        <taxon>Pseudomonadota</taxon>
        <taxon>Alphaproteobacteria</taxon>
        <taxon>Rhodospirillales</taxon>
        <taxon>Rhodospirillaceae</taxon>
        <taxon>Pacificispira</taxon>
    </lineage>
</organism>
<comment type="caution">
    <text evidence="7">The sequence shown here is derived from an EMBL/GenBank/DDBJ whole genome shotgun (WGS) entry which is preliminary data.</text>
</comment>
<protein>
    <submittedName>
        <fullName evidence="7">ABC transporter substrate-binding protein</fullName>
    </submittedName>
</protein>
<evidence type="ECO:0000256" key="1">
    <source>
        <dbReference type="ARBA" id="ARBA00004418"/>
    </source>
</evidence>
<dbReference type="GO" id="GO:0030288">
    <property type="term" value="C:outer membrane-bounded periplasmic space"/>
    <property type="evidence" value="ECO:0007669"/>
    <property type="project" value="TreeGrafter"/>
</dbReference>
<dbReference type="RefSeq" id="WP_169623413.1">
    <property type="nucleotide sequence ID" value="NZ_JABBNT010000001.1"/>
</dbReference>
<evidence type="ECO:0000256" key="2">
    <source>
        <dbReference type="ARBA" id="ARBA00008520"/>
    </source>
</evidence>
<keyword evidence="6" id="KW-0472">Membrane</keyword>
<evidence type="ECO:0000256" key="5">
    <source>
        <dbReference type="ARBA" id="ARBA00022764"/>
    </source>
</evidence>
<dbReference type="CDD" id="cd13589">
    <property type="entry name" value="PBP2_polyamine_RpCGA009"/>
    <property type="match status" value="1"/>
</dbReference>
<dbReference type="AlphaFoldDB" id="A0A7Y0DYG5"/>
<evidence type="ECO:0000256" key="3">
    <source>
        <dbReference type="ARBA" id="ARBA00022448"/>
    </source>
</evidence>
<dbReference type="GO" id="GO:0030976">
    <property type="term" value="F:thiamine pyrophosphate binding"/>
    <property type="evidence" value="ECO:0007669"/>
    <property type="project" value="TreeGrafter"/>
</dbReference>
<dbReference type="GO" id="GO:0030975">
    <property type="term" value="F:thiamine binding"/>
    <property type="evidence" value="ECO:0007669"/>
    <property type="project" value="TreeGrafter"/>
</dbReference>
<evidence type="ECO:0000313" key="7">
    <source>
        <dbReference type="EMBL" id="NMM43111.1"/>
    </source>
</evidence>
<dbReference type="PANTHER" id="PTHR30006">
    <property type="entry name" value="THIAMINE-BINDING PERIPLASMIC PROTEIN-RELATED"/>
    <property type="match status" value="1"/>
</dbReference>
<evidence type="ECO:0000313" key="8">
    <source>
        <dbReference type="Proteomes" id="UP000539372"/>
    </source>
</evidence>
<name>A0A7Y0DYG5_9PROT</name>
<feature type="transmembrane region" description="Helical" evidence="6">
    <location>
        <begin position="21"/>
        <end position="38"/>
    </location>
</feature>
<dbReference type="GO" id="GO:0015888">
    <property type="term" value="P:thiamine transport"/>
    <property type="evidence" value="ECO:0007669"/>
    <property type="project" value="TreeGrafter"/>
</dbReference>
<dbReference type="SUPFAM" id="SSF53850">
    <property type="entry name" value="Periplasmic binding protein-like II"/>
    <property type="match status" value="1"/>
</dbReference>
<comment type="subcellular location">
    <subcellularLocation>
        <location evidence="1">Periplasm</location>
    </subcellularLocation>
</comment>
<keyword evidence="6" id="KW-1133">Transmembrane helix</keyword>
<accession>A0A7Y0DYG5</accession>
<comment type="similarity">
    <text evidence="2">Belongs to the bacterial solute-binding protein 1 family.</text>
</comment>